<dbReference type="Proteomes" id="UP000682733">
    <property type="component" value="Unassembled WGS sequence"/>
</dbReference>
<gene>
    <name evidence="1" type="ORF">OVA965_LOCUS13152</name>
    <name evidence="2" type="ORF">TMI583_LOCUS13155</name>
</gene>
<comment type="caution">
    <text evidence="2">The sequence shown here is derived from an EMBL/GenBank/DDBJ whole genome shotgun (WGS) entry which is preliminary data.</text>
</comment>
<sequence length="104" mass="12363">MNLRHRQLPPHFYLNLSRNGSDGLHNKRQQQQQRQNIHHLNQPMLTSIKNIITFMVSRYMRGTRNDAHIGSSSHPITRNQFLFLQQYGVSDQMKAFYCHYHPSC</sequence>
<protein>
    <submittedName>
        <fullName evidence="2">Uncharacterized protein</fullName>
    </submittedName>
</protein>
<reference evidence="2" key="1">
    <citation type="submission" date="2021-02" db="EMBL/GenBank/DDBJ databases">
        <authorList>
            <person name="Nowell W R."/>
        </authorList>
    </citation>
    <scope>NUCLEOTIDE SEQUENCE</scope>
</reference>
<dbReference type="Proteomes" id="UP000677228">
    <property type="component" value="Unassembled WGS sequence"/>
</dbReference>
<dbReference type="EMBL" id="CAJOBA010005433">
    <property type="protein sequence ID" value="CAF3743379.1"/>
    <property type="molecule type" value="Genomic_DNA"/>
</dbReference>
<dbReference type="EMBL" id="CAJNOK010005427">
    <property type="protein sequence ID" value="CAF0972017.1"/>
    <property type="molecule type" value="Genomic_DNA"/>
</dbReference>
<proteinExistence type="predicted"/>
<dbReference type="AlphaFoldDB" id="A0A8S2ICQ0"/>
<evidence type="ECO:0000313" key="1">
    <source>
        <dbReference type="EMBL" id="CAF0972017.1"/>
    </source>
</evidence>
<accession>A0A8S2ICQ0</accession>
<name>A0A8S2ICQ0_9BILA</name>
<evidence type="ECO:0000313" key="3">
    <source>
        <dbReference type="Proteomes" id="UP000682733"/>
    </source>
</evidence>
<organism evidence="2 3">
    <name type="scientific">Didymodactylos carnosus</name>
    <dbReference type="NCBI Taxonomy" id="1234261"/>
    <lineage>
        <taxon>Eukaryota</taxon>
        <taxon>Metazoa</taxon>
        <taxon>Spiralia</taxon>
        <taxon>Gnathifera</taxon>
        <taxon>Rotifera</taxon>
        <taxon>Eurotatoria</taxon>
        <taxon>Bdelloidea</taxon>
        <taxon>Philodinida</taxon>
        <taxon>Philodinidae</taxon>
        <taxon>Didymodactylos</taxon>
    </lineage>
</organism>
<evidence type="ECO:0000313" key="2">
    <source>
        <dbReference type="EMBL" id="CAF3743379.1"/>
    </source>
</evidence>